<keyword evidence="2" id="KW-0732">Signal</keyword>
<protein>
    <recommendedName>
        <fullName evidence="5">LPP20 lipoprotein</fullName>
    </recommendedName>
</protein>
<dbReference type="EMBL" id="SMCS01000002">
    <property type="protein sequence ID" value="TCV96224.1"/>
    <property type="molecule type" value="Genomic_DNA"/>
</dbReference>
<dbReference type="OrthoDB" id="6194714at2"/>
<feature type="compositionally biased region" description="Low complexity" evidence="1">
    <location>
        <begin position="297"/>
        <end position="325"/>
    </location>
</feature>
<dbReference type="AlphaFoldDB" id="A0A4R3YXN3"/>
<keyword evidence="4" id="KW-1185">Reference proteome</keyword>
<feature type="chain" id="PRO_5020910360" description="LPP20 lipoprotein" evidence="2">
    <location>
        <begin position="21"/>
        <end position="325"/>
    </location>
</feature>
<evidence type="ECO:0000313" key="3">
    <source>
        <dbReference type="EMBL" id="TCV96224.1"/>
    </source>
</evidence>
<proteinExistence type="predicted"/>
<dbReference type="Proteomes" id="UP000295645">
    <property type="component" value="Unassembled WGS sequence"/>
</dbReference>
<dbReference type="PROSITE" id="PS51257">
    <property type="entry name" value="PROKAR_LIPOPROTEIN"/>
    <property type="match status" value="1"/>
</dbReference>
<evidence type="ECO:0008006" key="5">
    <source>
        <dbReference type="Google" id="ProtNLM"/>
    </source>
</evidence>
<reference evidence="3 4" key="1">
    <citation type="submission" date="2019-03" db="EMBL/GenBank/DDBJ databases">
        <title>Above-ground endophytic microbial communities from plants in different locations in the United States.</title>
        <authorList>
            <person name="Frank C."/>
        </authorList>
    </citation>
    <scope>NUCLEOTIDE SEQUENCE [LARGE SCALE GENOMIC DNA]</scope>
    <source>
        <strain evidence="3 4">LP_13_YM</strain>
    </source>
</reference>
<feature type="region of interest" description="Disordered" evidence="1">
    <location>
        <begin position="291"/>
        <end position="325"/>
    </location>
</feature>
<gene>
    <name evidence="3" type="ORF">EC912_102574</name>
</gene>
<dbReference type="RefSeq" id="WP_132142424.1">
    <property type="nucleotide sequence ID" value="NZ_SMCS01000002.1"/>
</dbReference>
<accession>A0A4R3YXN3</accession>
<name>A0A4R3YXN3_9GAMM</name>
<organism evidence="3 4">
    <name type="scientific">Luteibacter rhizovicinus</name>
    <dbReference type="NCBI Taxonomy" id="242606"/>
    <lineage>
        <taxon>Bacteria</taxon>
        <taxon>Pseudomonadati</taxon>
        <taxon>Pseudomonadota</taxon>
        <taxon>Gammaproteobacteria</taxon>
        <taxon>Lysobacterales</taxon>
        <taxon>Rhodanobacteraceae</taxon>
        <taxon>Luteibacter</taxon>
    </lineage>
</organism>
<evidence type="ECO:0000256" key="2">
    <source>
        <dbReference type="SAM" id="SignalP"/>
    </source>
</evidence>
<evidence type="ECO:0000313" key="4">
    <source>
        <dbReference type="Proteomes" id="UP000295645"/>
    </source>
</evidence>
<comment type="caution">
    <text evidence="3">The sequence shown here is derived from an EMBL/GenBank/DDBJ whole genome shotgun (WGS) entry which is preliminary data.</text>
</comment>
<feature type="signal peptide" evidence="2">
    <location>
        <begin position="1"/>
        <end position="20"/>
    </location>
</feature>
<sequence length="325" mass="36017">MRRLLLRSLWFAPLLVIALAAGCGKKETPATPETSSPEETVRASLVLLRDGQFDAFWQHALPPADYRDLKADWPKRDAANEPLTADDRERFATGVKRLTEADAEKKLFASLKPTLIQYDREYKDQMILTLGIFQSMAITAIDQAKDLTLSQKRQLRDALVILNPWAQTVPWGDQAKAKEAIAIVTDTARKLNLSTPEDMRTMDFDTSMKRYAIVWSGLKRTLDVYGLSLDKSFDSVAVDTLENGGGSAHVKIRYTLLDKPMETEATLVQLDGRWYDSDMLQSVREQHARLMPPATPAPTTSAPLPAPASSVPSTAGAPVADAPRH</sequence>
<evidence type="ECO:0000256" key="1">
    <source>
        <dbReference type="SAM" id="MobiDB-lite"/>
    </source>
</evidence>